<dbReference type="PROSITE" id="PS00107">
    <property type="entry name" value="PROTEIN_KINASE_ATP"/>
    <property type="match status" value="1"/>
</dbReference>
<evidence type="ECO:0000256" key="3">
    <source>
        <dbReference type="ARBA" id="ARBA00022679"/>
    </source>
</evidence>
<evidence type="ECO:0000256" key="1">
    <source>
        <dbReference type="ARBA" id="ARBA00012513"/>
    </source>
</evidence>
<evidence type="ECO:0000256" key="6">
    <source>
        <dbReference type="ARBA" id="ARBA00022840"/>
    </source>
</evidence>
<keyword evidence="14" id="KW-1185">Reference proteome</keyword>
<dbReference type="GO" id="GO:0005634">
    <property type="term" value="C:nucleus"/>
    <property type="evidence" value="ECO:0007669"/>
    <property type="project" value="TreeGrafter"/>
</dbReference>
<evidence type="ECO:0000256" key="11">
    <source>
        <dbReference type="SAM" id="SignalP"/>
    </source>
</evidence>
<proteinExistence type="inferred from homology"/>
<dbReference type="GO" id="GO:0004674">
    <property type="term" value="F:protein serine/threonine kinase activity"/>
    <property type="evidence" value="ECO:0007669"/>
    <property type="project" value="UniProtKB-KW"/>
</dbReference>
<evidence type="ECO:0000256" key="7">
    <source>
        <dbReference type="ARBA" id="ARBA00047899"/>
    </source>
</evidence>
<dbReference type="Pfam" id="PF00069">
    <property type="entry name" value="Pkinase"/>
    <property type="match status" value="1"/>
</dbReference>
<evidence type="ECO:0000313" key="13">
    <source>
        <dbReference type="EMBL" id="OBZ68269.1"/>
    </source>
</evidence>
<evidence type="ECO:0000256" key="5">
    <source>
        <dbReference type="ARBA" id="ARBA00022777"/>
    </source>
</evidence>
<dbReference type="AlphaFoldDB" id="A0A1C7LW96"/>
<dbReference type="OMA" id="HFTEIIQ"/>
<organism evidence="13 14">
    <name type="scientific">Grifola frondosa</name>
    <name type="common">Maitake</name>
    <name type="synonym">Polyporus frondosus</name>
    <dbReference type="NCBI Taxonomy" id="5627"/>
    <lineage>
        <taxon>Eukaryota</taxon>
        <taxon>Fungi</taxon>
        <taxon>Dikarya</taxon>
        <taxon>Basidiomycota</taxon>
        <taxon>Agaricomycotina</taxon>
        <taxon>Agaricomycetes</taxon>
        <taxon>Polyporales</taxon>
        <taxon>Grifolaceae</taxon>
        <taxon>Grifola</taxon>
    </lineage>
</organism>
<dbReference type="OrthoDB" id="5979581at2759"/>
<feature type="signal peptide" evidence="11">
    <location>
        <begin position="1"/>
        <end position="23"/>
    </location>
</feature>
<dbReference type="SUPFAM" id="SSF56112">
    <property type="entry name" value="Protein kinase-like (PK-like)"/>
    <property type="match status" value="1"/>
</dbReference>
<evidence type="ECO:0000259" key="12">
    <source>
        <dbReference type="PROSITE" id="PS50011"/>
    </source>
</evidence>
<dbReference type="PANTHER" id="PTHR47634:SF9">
    <property type="entry name" value="PROTEIN KINASE DOMAIN-CONTAINING PROTEIN-RELATED"/>
    <property type="match status" value="1"/>
</dbReference>
<dbReference type="InterPro" id="IPR051334">
    <property type="entry name" value="SRPK"/>
</dbReference>
<name>A0A1C7LW96_GRIFR</name>
<keyword evidence="3" id="KW-0808">Transferase</keyword>
<keyword evidence="11" id="KW-0732">Signal</keyword>
<dbReference type="Gene3D" id="3.30.200.20">
    <property type="entry name" value="Phosphorylase Kinase, domain 1"/>
    <property type="match status" value="1"/>
</dbReference>
<dbReference type="SMART" id="SM00220">
    <property type="entry name" value="S_TKc"/>
    <property type="match status" value="1"/>
</dbReference>
<reference evidence="13 14" key="1">
    <citation type="submission" date="2016-03" db="EMBL/GenBank/DDBJ databases">
        <title>Whole genome sequencing of Grifola frondosa 9006-11.</title>
        <authorList>
            <person name="Min B."/>
            <person name="Park H."/>
            <person name="Kim J.-G."/>
            <person name="Cho H."/>
            <person name="Oh Y.-L."/>
            <person name="Kong W.-S."/>
            <person name="Choi I.-G."/>
        </authorList>
    </citation>
    <scope>NUCLEOTIDE SEQUENCE [LARGE SCALE GENOMIC DNA]</scope>
    <source>
        <strain evidence="13 14">9006-11</strain>
    </source>
</reference>
<evidence type="ECO:0000256" key="4">
    <source>
        <dbReference type="ARBA" id="ARBA00022741"/>
    </source>
</evidence>
<keyword evidence="2 10" id="KW-0723">Serine/threonine-protein kinase</keyword>
<accession>A0A1C7LW96</accession>
<evidence type="ECO:0000256" key="10">
    <source>
        <dbReference type="RuleBase" id="RU000304"/>
    </source>
</evidence>
<dbReference type="PANTHER" id="PTHR47634">
    <property type="entry name" value="PROTEIN KINASE DOMAIN-CONTAINING PROTEIN-RELATED"/>
    <property type="match status" value="1"/>
</dbReference>
<gene>
    <name evidence="13" type="primary">SRPK_4</name>
    <name evidence="13" type="ORF">A0H81_12048</name>
</gene>
<dbReference type="InterPro" id="IPR000719">
    <property type="entry name" value="Prot_kinase_dom"/>
</dbReference>
<protein>
    <recommendedName>
        <fullName evidence="1">non-specific serine/threonine protein kinase</fullName>
        <ecNumber evidence="1">2.7.11.1</ecNumber>
    </recommendedName>
</protein>
<keyword evidence="5 13" id="KW-0418">Kinase</keyword>
<evidence type="ECO:0000256" key="8">
    <source>
        <dbReference type="ARBA" id="ARBA00048679"/>
    </source>
</evidence>
<dbReference type="GO" id="GO:0005524">
    <property type="term" value="F:ATP binding"/>
    <property type="evidence" value="ECO:0007669"/>
    <property type="project" value="UniProtKB-UniRule"/>
</dbReference>
<dbReference type="InterPro" id="IPR011009">
    <property type="entry name" value="Kinase-like_dom_sf"/>
</dbReference>
<comment type="caution">
    <text evidence="13">The sequence shown here is derived from an EMBL/GenBank/DDBJ whole genome shotgun (WGS) entry which is preliminary data.</text>
</comment>
<comment type="similarity">
    <text evidence="10">Belongs to the protein kinase superfamily.</text>
</comment>
<keyword evidence="4 9" id="KW-0547">Nucleotide-binding</keyword>
<comment type="catalytic activity">
    <reaction evidence="8">
        <text>L-seryl-[protein] + ATP = O-phospho-L-seryl-[protein] + ADP + H(+)</text>
        <dbReference type="Rhea" id="RHEA:17989"/>
        <dbReference type="Rhea" id="RHEA-COMP:9863"/>
        <dbReference type="Rhea" id="RHEA-COMP:11604"/>
        <dbReference type="ChEBI" id="CHEBI:15378"/>
        <dbReference type="ChEBI" id="CHEBI:29999"/>
        <dbReference type="ChEBI" id="CHEBI:30616"/>
        <dbReference type="ChEBI" id="CHEBI:83421"/>
        <dbReference type="ChEBI" id="CHEBI:456216"/>
        <dbReference type="EC" id="2.7.11.1"/>
    </reaction>
</comment>
<dbReference type="EC" id="2.7.11.1" evidence="1"/>
<feature type="domain" description="Protein kinase" evidence="12">
    <location>
        <begin position="68"/>
        <end position="382"/>
    </location>
</feature>
<dbReference type="GO" id="GO:0005737">
    <property type="term" value="C:cytoplasm"/>
    <property type="evidence" value="ECO:0007669"/>
    <property type="project" value="TreeGrafter"/>
</dbReference>
<dbReference type="Proteomes" id="UP000092993">
    <property type="component" value="Unassembled WGS sequence"/>
</dbReference>
<dbReference type="EMBL" id="LUGG01000022">
    <property type="protein sequence ID" value="OBZ68269.1"/>
    <property type="molecule type" value="Genomic_DNA"/>
</dbReference>
<comment type="catalytic activity">
    <reaction evidence="7">
        <text>L-threonyl-[protein] + ATP = O-phospho-L-threonyl-[protein] + ADP + H(+)</text>
        <dbReference type="Rhea" id="RHEA:46608"/>
        <dbReference type="Rhea" id="RHEA-COMP:11060"/>
        <dbReference type="Rhea" id="RHEA-COMP:11605"/>
        <dbReference type="ChEBI" id="CHEBI:15378"/>
        <dbReference type="ChEBI" id="CHEBI:30013"/>
        <dbReference type="ChEBI" id="CHEBI:30616"/>
        <dbReference type="ChEBI" id="CHEBI:61977"/>
        <dbReference type="ChEBI" id="CHEBI:456216"/>
        <dbReference type="EC" id="2.7.11.1"/>
    </reaction>
</comment>
<evidence type="ECO:0000256" key="9">
    <source>
        <dbReference type="PROSITE-ProRule" id="PRU10141"/>
    </source>
</evidence>
<dbReference type="InterPro" id="IPR008271">
    <property type="entry name" value="Ser/Thr_kinase_AS"/>
</dbReference>
<feature type="chain" id="PRO_5008888820" description="non-specific serine/threonine protein kinase" evidence="11">
    <location>
        <begin position="24"/>
        <end position="386"/>
    </location>
</feature>
<feature type="binding site" evidence="9">
    <location>
        <position position="98"/>
    </location>
    <ligand>
        <name>ATP</name>
        <dbReference type="ChEBI" id="CHEBI:30616"/>
    </ligand>
</feature>
<dbReference type="PROSITE" id="PS50011">
    <property type="entry name" value="PROTEIN_KINASE_DOM"/>
    <property type="match status" value="1"/>
</dbReference>
<evidence type="ECO:0000256" key="2">
    <source>
        <dbReference type="ARBA" id="ARBA00022527"/>
    </source>
</evidence>
<evidence type="ECO:0000313" key="14">
    <source>
        <dbReference type="Proteomes" id="UP000092993"/>
    </source>
</evidence>
<dbReference type="Gene3D" id="1.10.510.10">
    <property type="entry name" value="Transferase(Phosphotransferase) domain 1"/>
    <property type="match status" value="2"/>
</dbReference>
<keyword evidence="6 9" id="KW-0067">ATP-binding</keyword>
<dbReference type="GO" id="GO:0050684">
    <property type="term" value="P:regulation of mRNA processing"/>
    <property type="evidence" value="ECO:0007669"/>
    <property type="project" value="TreeGrafter"/>
</dbReference>
<dbReference type="InterPro" id="IPR017441">
    <property type="entry name" value="Protein_kinase_ATP_BS"/>
</dbReference>
<dbReference type="GO" id="GO:0000245">
    <property type="term" value="P:spliceosomal complex assembly"/>
    <property type="evidence" value="ECO:0007669"/>
    <property type="project" value="TreeGrafter"/>
</dbReference>
<dbReference type="PROSITE" id="PS00108">
    <property type="entry name" value="PROTEIN_KINASE_ST"/>
    <property type="match status" value="1"/>
</dbReference>
<sequence>MKSWLPPLKRIVAVFSFLPRLCGLTPRTPILPSKVATAAVPSEEVSGGGDEGDLFYSASIGEVLASRYVIKRKLGWGIYSNVWMVEDTEKPNTYFALKALTTLGTVSSEIHELEYLERIRDADPSHRGYRHVPHMFDHFMLKCALGHPHRCFVTDLMAESTVSFAARSRNNCLPLKLTKRITKEIIFALDYLHNVCNIVHTDIKPSNILVGCSDMEELINRLEPVKYLSGSDGVQVPQSQPLNMSCLPELQEGGIHAKLIDVGVACWADKVDQHFTDVYELVLGDSLFPREASDRAIPILQTLVFGDFPSHMLERGKYTLEHYNPNGRLKIDPESRGSLEMSIKDLGSLPDIDIFIDFLKRMLRLDPEQRASLDELLQHEWLKEVM</sequence>
<dbReference type="STRING" id="5627.A0A1C7LW96"/>